<dbReference type="InterPro" id="IPR019734">
    <property type="entry name" value="TPR_rpt"/>
</dbReference>
<reference evidence="9 10" key="1">
    <citation type="submission" date="2016-10" db="EMBL/GenBank/DDBJ databases">
        <authorList>
            <person name="de Groot N.N."/>
        </authorList>
    </citation>
    <scope>NUCLEOTIDE SEQUENCE [LARGE SCALE GENOMIC DNA]</scope>
    <source>
        <strain evidence="9 10">CGMCC 4.2022</strain>
    </source>
</reference>
<name>A0A1G9YF89_9ACTN</name>
<proteinExistence type="inferred from homology"/>
<dbReference type="Gene3D" id="1.25.40.10">
    <property type="entry name" value="Tetratricopeptide repeat domain"/>
    <property type="match status" value="2"/>
</dbReference>
<dbReference type="PROSITE" id="PS51755">
    <property type="entry name" value="OMPR_PHOB"/>
    <property type="match status" value="1"/>
</dbReference>
<dbReference type="Pfam" id="PF03704">
    <property type="entry name" value="BTAD"/>
    <property type="match status" value="1"/>
</dbReference>
<dbReference type="EMBL" id="FNIE01000002">
    <property type="protein sequence ID" value="SDN07799.1"/>
    <property type="molecule type" value="Genomic_DNA"/>
</dbReference>
<dbReference type="InterPro" id="IPR016032">
    <property type="entry name" value="Sig_transdc_resp-reg_C-effctor"/>
</dbReference>
<dbReference type="RefSeq" id="WP_176930142.1">
    <property type="nucleotide sequence ID" value="NZ_FNIE01000002.1"/>
</dbReference>
<evidence type="ECO:0000256" key="5">
    <source>
        <dbReference type="ARBA" id="ARBA00023163"/>
    </source>
</evidence>
<dbReference type="GO" id="GO:0043531">
    <property type="term" value="F:ADP binding"/>
    <property type="evidence" value="ECO:0007669"/>
    <property type="project" value="InterPro"/>
</dbReference>
<dbReference type="Gene3D" id="3.40.50.300">
    <property type="entry name" value="P-loop containing nucleotide triphosphate hydrolases"/>
    <property type="match status" value="1"/>
</dbReference>
<dbReference type="Pfam" id="PF00931">
    <property type="entry name" value="NB-ARC"/>
    <property type="match status" value="1"/>
</dbReference>
<dbReference type="InterPro" id="IPR027417">
    <property type="entry name" value="P-loop_NTPase"/>
</dbReference>
<evidence type="ECO:0000256" key="1">
    <source>
        <dbReference type="ARBA" id="ARBA00005820"/>
    </source>
</evidence>
<feature type="region of interest" description="Disordered" evidence="7">
    <location>
        <begin position="649"/>
        <end position="676"/>
    </location>
</feature>
<dbReference type="CDD" id="cd15831">
    <property type="entry name" value="BTAD"/>
    <property type="match status" value="1"/>
</dbReference>
<keyword evidence="10" id="KW-1185">Reference proteome</keyword>
<dbReference type="SMART" id="SM00028">
    <property type="entry name" value="TPR"/>
    <property type="match status" value="7"/>
</dbReference>
<feature type="DNA-binding region" description="OmpR/PhoB-type" evidence="6">
    <location>
        <begin position="1"/>
        <end position="94"/>
    </location>
</feature>
<dbReference type="GO" id="GO:0000160">
    <property type="term" value="P:phosphorelay signal transduction system"/>
    <property type="evidence" value="ECO:0007669"/>
    <property type="project" value="UniProtKB-KW"/>
</dbReference>
<dbReference type="SMART" id="SM00862">
    <property type="entry name" value="Trans_reg_C"/>
    <property type="match status" value="1"/>
</dbReference>
<dbReference type="InterPro" id="IPR005158">
    <property type="entry name" value="BTAD"/>
</dbReference>
<dbReference type="PANTHER" id="PTHR35807">
    <property type="entry name" value="TRANSCRIPTIONAL REGULATOR REDD-RELATED"/>
    <property type="match status" value="1"/>
</dbReference>
<protein>
    <submittedName>
        <fullName evidence="9">DNA-binding transcriptional activator of the SARP family</fullName>
    </submittedName>
</protein>
<dbReference type="GO" id="GO:0003677">
    <property type="term" value="F:DNA binding"/>
    <property type="evidence" value="ECO:0007669"/>
    <property type="project" value="UniProtKB-UniRule"/>
</dbReference>
<feature type="compositionally biased region" description="Pro residues" evidence="7">
    <location>
        <begin position="662"/>
        <end position="673"/>
    </location>
</feature>
<dbReference type="SUPFAM" id="SSF46894">
    <property type="entry name" value="C-terminal effector domain of the bipartite response regulators"/>
    <property type="match status" value="1"/>
</dbReference>
<dbReference type="InterPro" id="IPR051677">
    <property type="entry name" value="AfsR-DnrI-RedD_regulator"/>
</dbReference>
<feature type="domain" description="OmpR/PhoB-type" evidence="8">
    <location>
        <begin position="1"/>
        <end position="94"/>
    </location>
</feature>
<dbReference type="SUPFAM" id="SSF48452">
    <property type="entry name" value="TPR-like"/>
    <property type="match status" value="3"/>
</dbReference>
<dbReference type="Proteomes" id="UP000199341">
    <property type="component" value="Unassembled WGS sequence"/>
</dbReference>
<dbReference type="PRINTS" id="PR00364">
    <property type="entry name" value="DISEASERSIST"/>
</dbReference>
<evidence type="ECO:0000313" key="9">
    <source>
        <dbReference type="EMBL" id="SDN07799.1"/>
    </source>
</evidence>
<comment type="similarity">
    <text evidence="1">Belongs to the AfsR/DnrI/RedD regulatory family.</text>
</comment>
<accession>A0A1G9YF89</accession>
<dbReference type="PANTHER" id="PTHR35807:SF1">
    <property type="entry name" value="TRANSCRIPTIONAL REGULATOR REDD"/>
    <property type="match status" value="1"/>
</dbReference>
<feature type="region of interest" description="Disordered" evidence="7">
    <location>
        <begin position="248"/>
        <end position="296"/>
    </location>
</feature>
<dbReference type="InterPro" id="IPR036388">
    <property type="entry name" value="WH-like_DNA-bd_sf"/>
</dbReference>
<dbReference type="Gene3D" id="1.10.10.10">
    <property type="entry name" value="Winged helix-like DNA-binding domain superfamily/Winged helix DNA-binding domain"/>
    <property type="match status" value="1"/>
</dbReference>
<sequence>MDFRLLGPVAVRAGGANIGLGSAKERLLLAALALDAGRPVTQDTLVRCLWDEGRGPEHPDQSVWSYVSRLRRRLAAAAEPVELAGKDHTYVLRADPEAVDWHRYRRLVAEAESAADEQAVELLARADRLWEGDALGGLRGDWAAAVRHSLAEQRVAAQTSRIAATLRLGRFAEPIGELLRLTADRPVDETLLGHLMLAYYGRGRYSDALGVYERARRELRNEFGSAPGPMLERIRQGMLHQVPAGELLRPPRASGPTSARTAAVRGASGQPPAAPRGGGSAVPPRVPVPRNLPAQPPLVGRRAELERLTAEFGAAADPGGTPAVPPAAGGGVVTLETVSGMPGVGKTALAVHTAHRLSGNFPSGQVYLNLRGHVAGQEPLTTGAAVAALLRLAGVPAPAIPVGVDEQAAMWRDLLARRRMVIVLDDVADAAQIRPLLPVSSPALVVLTSRRHLTGLPAARTVQLDVLPPEDAIALFRTFAGRDRTGDDGELAHIVQLCGYLPLAIELAAARFQAHQVWTLTTLRERLSTADRLDQLRSADSAIETVFELSYRDLTAPQRSAFRRLSLHPGPDFTAPAAAAMLDLPVPAAEWLLEQLLGFHLIREPVPDRFAFHDLVRAYAQRQARAEDPQHTRSAVITRLTAFYTRTTTQADRLAHPRRPQLGPPPAPAPGDPAPASAAAARAWLAAERDNVLSVEAHARSRGEGRLAALLGYAAAGHLEAECHWADAADVLTAAADVWADGEQPEALCRTLAALTEIRTKLGDYASAAASGARALELAEASGASELHADVLRVLATLAWQRGELDRALTLLERAFALRADSTDVYEISRLHNNLGTLLTDMGDTASAVGHLERALEGFTAAGDRRSAGFALNNLAAGRADLGSFDVARQNLEEAVAVLDTAGNRHDQALVRATLAEILGSLGETSQALSLYGQTYEVFVSLGDRKNQLDNLLAMGEIWLRTADREEAMASFTEAFRLAEALGAAREATRAQRGLDLAKGLDDHRDGVA</sequence>
<evidence type="ECO:0000313" key="10">
    <source>
        <dbReference type="Proteomes" id="UP000199341"/>
    </source>
</evidence>
<dbReference type="InterPro" id="IPR001867">
    <property type="entry name" value="OmpR/PhoB-type_DNA-bd"/>
</dbReference>
<keyword evidence="2" id="KW-0902">Two-component regulatory system</keyword>
<dbReference type="SMART" id="SM01043">
    <property type="entry name" value="BTAD"/>
    <property type="match status" value="1"/>
</dbReference>
<gene>
    <name evidence="9" type="ORF">SAMN05216259_102539</name>
</gene>
<evidence type="ECO:0000256" key="3">
    <source>
        <dbReference type="ARBA" id="ARBA00023015"/>
    </source>
</evidence>
<evidence type="ECO:0000259" key="8">
    <source>
        <dbReference type="PROSITE" id="PS51755"/>
    </source>
</evidence>
<evidence type="ECO:0000256" key="7">
    <source>
        <dbReference type="SAM" id="MobiDB-lite"/>
    </source>
</evidence>
<evidence type="ECO:0000256" key="4">
    <source>
        <dbReference type="ARBA" id="ARBA00023125"/>
    </source>
</evidence>
<dbReference type="InterPro" id="IPR011990">
    <property type="entry name" value="TPR-like_helical_dom_sf"/>
</dbReference>
<dbReference type="STRING" id="310781.SAMN05216259_102539"/>
<keyword evidence="4 6" id="KW-0238">DNA-binding</keyword>
<dbReference type="SUPFAM" id="SSF52540">
    <property type="entry name" value="P-loop containing nucleoside triphosphate hydrolases"/>
    <property type="match status" value="1"/>
</dbReference>
<evidence type="ECO:0000256" key="2">
    <source>
        <dbReference type="ARBA" id="ARBA00023012"/>
    </source>
</evidence>
<keyword evidence="5" id="KW-0804">Transcription</keyword>
<organism evidence="9 10">
    <name type="scientific">Actinacidiphila guanduensis</name>
    <dbReference type="NCBI Taxonomy" id="310781"/>
    <lineage>
        <taxon>Bacteria</taxon>
        <taxon>Bacillati</taxon>
        <taxon>Actinomycetota</taxon>
        <taxon>Actinomycetes</taxon>
        <taxon>Kitasatosporales</taxon>
        <taxon>Streptomycetaceae</taxon>
        <taxon>Actinacidiphila</taxon>
    </lineage>
</organism>
<dbReference type="GO" id="GO:0006355">
    <property type="term" value="P:regulation of DNA-templated transcription"/>
    <property type="evidence" value="ECO:0007669"/>
    <property type="project" value="InterPro"/>
</dbReference>
<keyword evidence="3" id="KW-0805">Transcription regulation</keyword>
<evidence type="ECO:0000256" key="6">
    <source>
        <dbReference type="PROSITE-ProRule" id="PRU01091"/>
    </source>
</evidence>
<dbReference type="Pfam" id="PF13424">
    <property type="entry name" value="TPR_12"/>
    <property type="match status" value="1"/>
</dbReference>
<dbReference type="AlphaFoldDB" id="A0A1G9YF89"/>
<dbReference type="InterPro" id="IPR002182">
    <property type="entry name" value="NB-ARC"/>
</dbReference>
<dbReference type="Pfam" id="PF00486">
    <property type="entry name" value="Trans_reg_C"/>
    <property type="match status" value="1"/>
</dbReference>